<comment type="caution">
    <text evidence="2">The sequence shown here is derived from an EMBL/GenBank/DDBJ whole genome shotgun (WGS) entry which is preliminary data.</text>
</comment>
<feature type="domain" description="Polymerase nucleotidyl transferase" evidence="1">
    <location>
        <begin position="29"/>
        <end position="87"/>
    </location>
</feature>
<dbReference type="Pfam" id="PF01909">
    <property type="entry name" value="NTP_transf_2"/>
    <property type="match status" value="1"/>
</dbReference>
<sequence>MIDWPCNRPDVSMTRDEIIAAIRKNADAIKGKGVSKLAILGARAGEDYRADSDIDILVEVEPDTTFSLLNLIDVEHIIEDATGLQTQATVRRSMAPRFEPHSADDIVEIF</sequence>
<reference evidence="2 3" key="1">
    <citation type="submission" date="2019-06" db="EMBL/GenBank/DDBJ databases">
        <title>Genomic Encyclopedia of Type Strains, Phase IV (KMG-V): Genome sequencing to study the core and pangenomes of soil and plant-associated prokaryotes.</title>
        <authorList>
            <person name="Whitman W."/>
        </authorList>
    </citation>
    <scope>NUCLEOTIDE SEQUENCE [LARGE SCALE GENOMIC DNA]</scope>
    <source>
        <strain evidence="2 3">BR 10556</strain>
    </source>
</reference>
<dbReference type="Proteomes" id="UP000315914">
    <property type="component" value="Unassembled WGS sequence"/>
</dbReference>
<dbReference type="InterPro" id="IPR043519">
    <property type="entry name" value="NT_sf"/>
</dbReference>
<dbReference type="GO" id="GO:0016779">
    <property type="term" value="F:nucleotidyltransferase activity"/>
    <property type="evidence" value="ECO:0007669"/>
    <property type="project" value="InterPro"/>
</dbReference>
<dbReference type="InterPro" id="IPR002934">
    <property type="entry name" value="Polymerase_NTP_transf_dom"/>
</dbReference>
<protein>
    <recommendedName>
        <fullName evidence="1">Polymerase nucleotidyl transferase domain-containing protein</fullName>
    </recommendedName>
</protein>
<accession>A0A560JK91</accession>
<keyword evidence="3" id="KW-1185">Reference proteome</keyword>
<name>A0A560JK91_9BRAD</name>
<dbReference type="STRING" id="1399419.A5906_36485"/>
<dbReference type="SUPFAM" id="SSF81301">
    <property type="entry name" value="Nucleotidyltransferase"/>
    <property type="match status" value="1"/>
</dbReference>
<proteinExistence type="predicted"/>
<dbReference type="AlphaFoldDB" id="A0A560JK91"/>
<evidence type="ECO:0000313" key="2">
    <source>
        <dbReference type="EMBL" id="TWB71426.1"/>
    </source>
</evidence>
<dbReference type="EMBL" id="VITW01000007">
    <property type="protein sequence ID" value="TWB71426.1"/>
    <property type="molecule type" value="Genomic_DNA"/>
</dbReference>
<gene>
    <name evidence="2" type="ORF">FBZ95_107408</name>
</gene>
<evidence type="ECO:0000259" key="1">
    <source>
        <dbReference type="Pfam" id="PF01909"/>
    </source>
</evidence>
<evidence type="ECO:0000313" key="3">
    <source>
        <dbReference type="Proteomes" id="UP000315914"/>
    </source>
</evidence>
<dbReference type="Gene3D" id="3.30.460.10">
    <property type="entry name" value="Beta Polymerase, domain 2"/>
    <property type="match status" value="1"/>
</dbReference>
<organism evidence="2 3">
    <name type="scientific">Bradyrhizobium sacchari</name>
    <dbReference type="NCBI Taxonomy" id="1399419"/>
    <lineage>
        <taxon>Bacteria</taxon>
        <taxon>Pseudomonadati</taxon>
        <taxon>Pseudomonadota</taxon>
        <taxon>Alphaproteobacteria</taxon>
        <taxon>Hyphomicrobiales</taxon>
        <taxon>Nitrobacteraceae</taxon>
        <taxon>Bradyrhizobium</taxon>
    </lineage>
</organism>
<dbReference type="CDD" id="cd05403">
    <property type="entry name" value="NT_KNTase_like"/>
    <property type="match status" value="1"/>
</dbReference>